<sequence length="86" mass="9554">MKSLGSGSLTDTTSRKQEFQIGLRDIACCKFLSPIRGEPKVMQSGRFFPNQTLSNSDIVKREATDPPRPCPVTINRLELLICIMIG</sequence>
<proteinExistence type="predicted"/>
<dbReference type="EMBL" id="KQ483880">
    <property type="protein sequence ID" value="KYP39803.1"/>
    <property type="molecule type" value="Genomic_DNA"/>
</dbReference>
<evidence type="ECO:0000313" key="1">
    <source>
        <dbReference type="EMBL" id="KYP39803.1"/>
    </source>
</evidence>
<dbReference type="Proteomes" id="UP000075243">
    <property type="component" value="Unassembled WGS sequence"/>
</dbReference>
<keyword evidence="2" id="KW-1185">Reference proteome</keyword>
<organism evidence="1 2">
    <name type="scientific">Cajanus cajan</name>
    <name type="common">Pigeon pea</name>
    <name type="synonym">Cajanus indicus</name>
    <dbReference type="NCBI Taxonomy" id="3821"/>
    <lineage>
        <taxon>Eukaryota</taxon>
        <taxon>Viridiplantae</taxon>
        <taxon>Streptophyta</taxon>
        <taxon>Embryophyta</taxon>
        <taxon>Tracheophyta</taxon>
        <taxon>Spermatophyta</taxon>
        <taxon>Magnoliopsida</taxon>
        <taxon>eudicotyledons</taxon>
        <taxon>Gunneridae</taxon>
        <taxon>Pentapetalae</taxon>
        <taxon>rosids</taxon>
        <taxon>fabids</taxon>
        <taxon>Fabales</taxon>
        <taxon>Fabaceae</taxon>
        <taxon>Papilionoideae</taxon>
        <taxon>50 kb inversion clade</taxon>
        <taxon>NPAAA clade</taxon>
        <taxon>indigoferoid/millettioid clade</taxon>
        <taxon>Phaseoleae</taxon>
        <taxon>Cajanus</taxon>
    </lineage>
</organism>
<reference evidence="1" key="1">
    <citation type="journal article" date="2012" name="Nat. Biotechnol.">
        <title>Draft genome sequence of pigeonpea (Cajanus cajan), an orphan legume crop of resource-poor farmers.</title>
        <authorList>
            <person name="Varshney R.K."/>
            <person name="Chen W."/>
            <person name="Li Y."/>
            <person name="Bharti A.K."/>
            <person name="Saxena R.K."/>
            <person name="Schlueter J.A."/>
            <person name="Donoghue M.T."/>
            <person name="Azam S."/>
            <person name="Fan G."/>
            <person name="Whaley A.M."/>
            <person name="Farmer A.D."/>
            <person name="Sheridan J."/>
            <person name="Iwata A."/>
            <person name="Tuteja R."/>
            <person name="Penmetsa R.V."/>
            <person name="Wu W."/>
            <person name="Upadhyaya H.D."/>
            <person name="Yang S.P."/>
            <person name="Shah T."/>
            <person name="Saxena K.B."/>
            <person name="Michael T."/>
            <person name="McCombie W.R."/>
            <person name="Yang B."/>
            <person name="Zhang G."/>
            <person name="Yang H."/>
            <person name="Wang J."/>
            <person name="Spillane C."/>
            <person name="Cook D.R."/>
            <person name="May G.D."/>
            <person name="Xu X."/>
            <person name="Jackson S.A."/>
        </authorList>
    </citation>
    <scope>NUCLEOTIDE SEQUENCE [LARGE SCALE GENOMIC DNA]</scope>
</reference>
<protein>
    <submittedName>
        <fullName evidence="1">Uncharacterized protein</fullName>
    </submittedName>
</protein>
<dbReference type="Gramene" id="C.cajan_37314.t">
    <property type="protein sequence ID" value="C.cajan_37314.t.cds1"/>
    <property type="gene ID" value="C.cajan_37314"/>
</dbReference>
<dbReference type="AlphaFoldDB" id="A0A151RBD0"/>
<name>A0A151RBD0_CAJCA</name>
<gene>
    <name evidence="1" type="ORF">KK1_038869</name>
</gene>
<accession>A0A151RBD0</accession>
<evidence type="ECO:0000313" key="2">
    <source>
        <dbReference type="Proteomes" id="UP000075243"/>
    </source>
</evidence>